<dbReference type="EMBL" id="CP043032">
    <property type="protein sequence ID" value="QEH94822.1"/>
    <property type="molecule type" value="Genomic_DNA"/>
</dbReference>
<reference evidence="1 2" key="1">
    <citation type="submission" date="2019-08" db="EMBL/GenBank/DDBJ databases">
        <title>Dermacoccus abyssi strain HZAU 226, whole genome Nanopore sequencing project.</title>
        <authorList>
            <person name="Guo A."/>
            <person name="Zhang X."/>
            <person name="Ruan Y."/>
            <person name="Liu W."/>
            <person name="Chen Q."/>
            <person name="Gu L."/>
        </authorList>
    </citation>
    <scope>NUCLEOTIDE SEQUENCE [LARGE SCALE GENOMIC DNA]</scope>
    <source>
        <strain evidence="1 2">HZAU 226</strain>
        <plasmid evidence="1 2">unnamed</plasmid>
    </source>
</reference>
<name>A0ABX5ZCU7_9MICO</name>
<evidence type="ECO:0000313" key="1">
    <source>
        <dbReference type="EMBL" id="QEH94822.1"/>
    </source>
</evidence>
<geneLocation type="plasmid" evidence="1 2">
    <name>unnamed</name>
</geneLocation>
<keyword evidence="1" id="KW-0614">Plasmid</keyword>
<evidence type="ECO:0000313" key="2">
    <source>
        <dbReference type="Proteomes" id="UP000323565"/>
    </source>
</evidence>
<keyword evidence="2" id="KW-1185">Reference proteome</keyword>
<protein>
    <submittedName>
        <fullName evidence="1">Uncharacterized protein</fullName>
    </submittedName>
</protein>
<dbReference type="Proteomes" id="UP000323565">
    <property type="component" value="Plasmid unnamed"/>
</dbReference>
<organism evidence="1 2">
    <name type="scientific">Dermacoccus abyssi</name>
    <dbReference type="NCBI Taxonomy" id="322596"/>
    <lineage>
        <taxon>Bacteria</taxon>
        <taxon>Bacillati</taxon>
        <taxon>Actinomycetota</taxon>
        <taxon>Actinomycetes</taxon>
        <taxon>Micrococcales</taxon>
        <taxon>Dermacoccaceae</taxon>
        <taxon>Dermacoccus</taxon>
    </lineage>
</organism>
<proteinExistence type="predicted"/>
<gene>
    <name evidence="1" type="ORF">FV141_14460</name>
</gene>
<sequence length="140" mass="14256">MHGVPLSREKAASFGIADPLSEEDFATLVVHNPVGALVIVEAAVEGAAEALVAMGKEATLRPGMRVQLADGLKASAGAQVFAVDLLIKATTQGMSSVPGMINSYATAHGTEWDGGNEVTYVLASVFSTANQLIFGSPAGA</sequence>
<accession>A0ABX5ZCU7</accession>